<dbReference type="KEGG" id="pbf:CFX0092_P0024"/>
<sequence>MDNNHFIDVLRDKIAALEQELAAFFEDANRQIVAQQGAIVVLKQLLAEIGPDTEPEATEA</sequence>
<keyword evidence="1" id="KW-0614">Plasmid</keyword>
<evidence type="ECO:0000313" key="2">
    <source>
        <dbReference type="Proteomes" id="UP000215027"/>
    </source>
</evidence>
<organism evidence="1 2">
    <name type="scientific">Candidatus Promineifilum breve</name>
    <dbReference type="NCBI Taxonomy" id="1806508"/>
    <lineage>
        <taxon>Bacteria</taxon>
        <taxon>Bacillati</taxon>
        <taxon>Chloroflexota</taxon>
        <taxon>Ardenticatenia</taxon>
        <taxon>Candidatus Promineifilales</taxon>
        <taxon>Candidatus Promineifilaceae</taxon>
        <taxon>Candidatus Promineifilum</taxon>
    </lineage>
</organism>
<reference evidence="1" key="1">
    <citation type="submission" date="2016-01" db="EMBL/GenBank/DDBJ databases">
        <authorList>
            <person name="Mcilroy J.S."/>
            <person name="Karst M S."/>
            <person name="Albertsen M."/>
        </authorList>
    </citation>
    <scope>NUCLEOTIDE SEQUENCE</scope>
    <source>
        <strain evidence="1">Cfx-K</strain>
        <plasmid evidence="1">III</plasmid>
    </source>
</reference>
<protein>
    <submittedName>
        <fullName evidence="1">Uncharacterized protein</fullName>
    </submittedName>
</protein>
<dbReference type="RefSeq" id="WP_095045721.1">
    <property type="nucleotide sequence ID" value="NZ_LN890657.1"/>
</dbReference>
<evidence type="ECO:0000313" key="1">
    <source>
        <dbReference type="EMBL" id="CUS06424.1"/>
    </source>
</evidence>
<dbReference type="Proteomes" id="UP000215027">
    <property type="component" value="Plasmid III"/>
</dbReference>
<name>A0A160T8D6_9CHLR</name>
<geneLocation type="plasmid" evidence="1 2">
    <name>III</name>
</geneLocation>
<keyword evidence="2" id="KW-1185">Reference proteome</keyword>
<dbReference type="AlphaFoldDB" id="A0A160T8D6"/>
<dbReference type="EMBL" id="LN890657">
    <property type="protein sequence ID" value="CUS06424.1"/>
    <property type="molecule type" value="Genomic_DNA"/>
</dbReference>
<gene>
    <name evidence="1" type="ORF">CFX0092_P0024</name>
</gene>
<accession>A0A160T8D6</accession>
<proteinExistence type="predicted"/>